<dbReference type="Proteomes" id="UP000091857">
    <property type="component" value="Chromosome 4"/>
</dbReference>
<accession>A0ACB7HVL7</accession>
<dbReference type="EMBL" id="CM004390">
    <property type="protein sequence ID" value="KAG8655728.1"/>
    <property type="molecule type" value="Genomic_DNA"/>
</dbReference>
<gene>
    <name evidence="1" type="ORF">MANES_04G063964v8</name>
</gene>
<reference evidence="2" key="1">
    <citation type="journal article" date="2016" name="Nat. Biotechnol.">
        <title>Sequencing wild and cultivated cassava and related species reveals extensive interspecific hybridization and genetic diversity.</title>
        <authorList>
            <person name="Bredeson J.V."/>
            <person name="Lyons J.B."/>
            <person name="Prochnik S.E."/>
            <person name="Wu G.A."/>
            <person name="Ha C.M."/>
            <person name="Edsinger-Gonzales E."/>
            <person name="Grimwood J."/>
            <person name="Schmutz J."/>
            <person name="Rabbi I.Y."/>
            <person name="Egesi C."/>
            <person name="Nauluvula P."/>
            <person name="Lebot V."/>
            <person name="Ndunguru J."/>
            <person name="Mkamilo G."/>
            <person name="Bart R.S."/>
            <person name="Setter T.L."/>
            <person name="Gleadow R.M."/>
            <person name="Kulakow P."/>
            <person name="Ferguson M.E."/>
            <person name="Rounsley S."/>
            <person name="Rokhsar D.S."/>
        </authorList>
    </citation>
    <scope>NUCLEOTIDE SEQUENCE [LARGE SCALE GENOMIC DNA]</scope>
    <source>
        <strain evidence="2">cv. AM560-2</strain>
    </source>
</reference>
<evidence type="ECO:0000313" key="2">
    <source>
        <dbReference type="Proteomes" id="UP000091857"/>
    </source>
</evidence>
<comment type="caution">
    <text evidence="1">The sequence shown here is derived from an EMBL/GenBank/DDBJ whole genome shotgun (WGS) entry which is preliminary data.</text>
</comment>
<name>A0ACB7HVL7_MANES</name>
<proteinExistence type="predicted"/>
<protein>
    <submittedName>
        <fullName evidence="1">Uncharacterized protein</fullName>
    </submittedName>
</protein>
<sequence>MQGLAFRGNDESEESLNQGNFIQLLKVLASCNEEINNVVLKNALENLKLIAPSIQKDIINACAVEITNAIIRDLGDDLFSILVDECQDISVKAQMGVVIRYINKFGHGLSVSSLRGQGYDGASDMKGNLIGLKSLILRENSSAYYVHCFAHQLQLTLVAIAKKHSSISIFLKTVAHLCNIVGGSCKRRDMLREKQREKVVEGIRIGEIAIRQGLNQEMTIKRPGDTCWSSHYSTLINLIYLFSSLIDVLEYIGENGNDDLERGEAIELLDIMSRFEFIFVLFLMRKFLEITHDLSQALQSKDQNIVNAMQLVKVSKYHLQVVRDDGWKSLLLEVVQFCGKHDIVVLEMDDLYTMRTMRGRSRRRTEKMTNLHFYRIELFYSVIDM</sequence>
<organism evidence="1 2">
    <name type="scientific">Manihot esculenta</name>
    <name type="common">Cassava</name>
    <name type="synonym">Jatropha manihot</name>
    <dbReference type="NCBI Taxonomy" id="3983"/>
    <lineage>
        <taxon>Eukaryota</taxon>
        <taxon>Viridiplantae</taxon>
        <taxon>Streptophyta</taxon>
        <taxon>Embryophyta</taxon>
        <taxon>Tracheophyta</taxon>
        <taxon>Spermatophyta</taxon>
        <taxon>Magnoliopsida</taxon>
        <taxon>eudicotyledons</taxon>
        <taxon>Gunneridae</taxon>
        <taxon>Pentapetalae</taxon>
        <taxon>rosids</taxon>
        <taxon>fabids</taxon>
        <taxon>Malpighiales</taxon>
        <taxon>Euphorbiaceae</taxon>
        <taxon>Crotonoideae</taxon>
        <taxon>Manihoteae</taxon>
        <taxon>Manihot</taxon>
    </lineage>
</organism>
<evidence type="ECO:0000313" key="1">
    <source>
        <dbReference type="EMBL" id="KAG8655728.1"/>
    </source>
</evidence>
<keyword evidence="2" id="KW-1185">Reference proteome</keyword>